<dbReference type="GO" id="GO:0008010">
    <property type="term" value="F:structural constituent of chitin-based larval cuticle"/>
    <property type="evidence" value="ECO:0007669"/>
    <property type="project" value="TreeGrafter"/>
</dbReference>
<evidence type="ECO:0000256" key="2">
    <source>
        <dbReference type="SAM" id="SignalP"/>
    </source>
</evidence>
<feature type="non-terminal residue" evidence="3">
    <location>
        <position position="166"/>
    </location>
</feature>
<comment type="caution">
    <text evidence="3">The sequence shown here is derived from an EMBL/GenBank/DDBJ whole genome shotgun (WGS) entry which is preliminary data.</text>
</comment>
<dbReference type="InterPro" id="IPR000618">
    <property type="entry name" value="Insect_cuticle"/>
</dbReference>
<dbReference type="PROSITE" id="PS51155">
    <property type="entry name" value="CHIT_BIND_RR_2"/>
    <property type="match status" value="1"/>
</dbReference>
<feature type="signal peptide" evidence="2">
    <location>
        <begin position="1"/>
        <end position="30"/>
    </location>
</feature>
<dbReference type="Pfam" id="PF00379">
    <property type="entry name" value="Chitin_bind_4"/>
    <property type="match status" value="1"/>
</dbReference>
<accession>A0AAV2R8D3</accession>
<dbReference type="PANTHER" id="PTHR10380:SF234">
    <property type="entry name" value="CUTICULAR PROTEIN 97EA, ISOFORM A"/>
    <property type="match status" value="1"/>
</dbReference>
<feature type="chain" id="PRO_5043528179" evidence="2">
    <location>
        <begin position="31"/>
        <end position="166"/>
    </location>
</feature>
<sequence length="166" mass="17906">IFSTHSSSVNQFRMGKRLLLFVCLVACAYAQVAEEVTEEVPLETTETITTTETIPTTISTAAPITASTPVSILRQINTVNDDGSYTYGFESADGAFKIETRDSKGNVNGKYGYVDENGDLKIVEYGVKKNGNNSSSGFEAKSNLIPQQVKVKSFKVPVAPKSQPAV</sequence>
<dbReference type="AlphaFoldDB" id="A0AAV2R8D3"/>
<evidence type="ECO:0000313" key="3">
    <source>
        <dbReference type="EMBL" id="CAL4120625.1"/>
    </source>
</evidence>
<keyword evidence="4" id="KW-1185">Reference proteome</keyword>
<dbReference type="SUPFAM" id="SSF56973">
    <property type="entry name" value="Aerolisin/ETX pore-forming domain"/>
    <property type="match status" value="1"/>
</dbReference>
<dbReference type="InterPro" id="IPR050468">
    <property type="entry name" value="Cuticle_Struct_Prot"/>
</dbReference>
<organism evidence="3 4">
    <name type="scientific">Meganyctiphanes norvegica</name>
    <name type="common">Northern krill</name>
    <name type="synonym">Thysanopoda norvegica</name>
    <dbReference type="NCBI Taxonomy" id="48144"/>
    <lineage>
        <taxon>Eukaryota</taxon>
        <taxon>Metazoa</taxon>
        <taxon>Ecdysozoa</taxon>
        <taxon>Arthropoda</taxon>
        <taxon>Crustacea</taxon>
        <taxon>Multicrustacea</taxon>
        <taxon>Malacostraca</taxon>
        <taxon>Eumalacostraca</taxon>
        <taxon>Eucarida</taxon>
        <taxon>Euphausiacea</taxon>
        <taxon>Euphausiidae</taxon>
        <taxon>Meganyctiphanes</taxon>
    </lineage>
</organism>
<dbReference type="Proteomes" id="UP001497623">
    <property type="component" value="Unassembled WGS sequence"/>
</dbReference>
<keyword evidence="1" id="KW-0193">Cuticle</keyword>
<dbReference type="GO" id="GO:0062129">
    <property type="term" value="C:chitin-based extracellular matrix"/>
    <property type="evidence" value="ECO:0007669"/>
    <property type="project" value="TreeGrafter"/>
</dbReference>
<reference evidence="3 4" key="1">
    <citation type="submission" date="2024-05" db="EMBL/GenBank/DDBJ databases">
        <authorList>
            <person name="Wallberg A."/>
        </authorList>
    </citation>
    <scope>NUCLEOTIDE SEQUENCE [LARGE SCALE GENOMIC DNA]</scope>
</reference>
<feature type="non-terminal residue" evidence="3">
    <location>
        <position position="1"/>
    </location>
</feature>
<gene>
    <name evidence="3" type="ORF">MNOR_LOCUS22085</name>
</gene>
<dbReference type="PANTHER" id="PTHR10380">
    <property type="entry name" value="CUTICLE PROTEIN"/>
    <property type="match status" value="1"/>
</dbReference>
<dbReference type="EMBL" id="CAXKWB010018283">
    <property type="protein sequence ID" value="CAL4120625.1"/>
    <property type="molecule type" value="Genomic_DNA"/>
</dbReference>
<proteinExistence type="predicted"/>
<protein>
    <submittedName>
        <fullName evidence="3">Uncharacterized protein</fullName>
    </submittedName>
</protein>
<evidence type="ECO:0000313" key="4">
    <source>
        <dbReference type="Proteomes" id="UP001497623"/>
    </source>
</evidence>
<evidence type="ECO:0000256" key="1">
    <source>
        <dbReference type="PROSITE-ProRule" id="PRU00497"/>
    </source>
</evidence>
<keyword evidence="2" id="KW-0732">Signal</keyword>
<name>A0AAV2R8D3_MEGNR</name>